<evidence type="ECO:0000313" key="2">
    <source>
        <dbReference type="EMBL" id="KAG9987316.1"/>
    </source>
</evidence>
<proteinExistence type="predicted"/>
<feature type="domain" description="Cryptic loci regulator 2 N-terminal" evidence="1">
    <location>
        <begin position="71"/>
        <end position="129"/>
    </location>
</feature>
<organism evidence="2 3">
    <name type="scientific">Aureobasidium melanogenum</name>
    <name type="common">Aureobasidium pullulans var. melanogenum</name>
    <dbReference type="NCBI Taxonomy" id="46634"/>
    <lineage>
        <taxon>Eukaryota</taxon>
        <taxon>Fungi</taxon>
        <taxon>Dikarya</taxon>
        <taxon>Ascomycota</taxon>
        <taxon>Pezizomycotina</taxon>
        <taxon>Dothideomycetes</taxon>
        <taxon>Dothideomycetidae</taxon>
        <taxon>Dothideales</taxon>
        <taxon>Saccotheciaceae</taxon>
        <taxon>Aureobasidium</taxon>
    </lineage>
</organism>
<feature type="non-terminal residue" evidence="2">
    <location>
        <position position="146"/>
    </location>
</feature>
<keyword evidence="3" id="KW-1185">Reference proteome</keyword>
<dbReference type="EMBL" id="JAHFXS010000234">
    <property type="protein sequence ID" value="KAG9987316.1"/>
    <property type="molecule type" value="Genomic_DNA"/>
</dbReference>
<dbReference type="Proteomes" id="UP000729357">
    <property type="component" value="Unassembled WGS sequence"/>
</dbReference>
<accession>A0A9P8JZQ7</accession>
<dbReference type="Pfam" id="PF16761">
    <property type="entry name" value="Clr2_transil"/>
    <property type="match status" value="1"/>
</dbReference>
<protein>
    <recommendedName>
        <fullName evidence="1">Cryptic loci regulator 2 N-terminal domain-containing protein</fullName>
    </recommendedName>
</protein>
<sequence>MAARMQVDLSAFPSDGSALNWPSGNRYTIGSERDETRWLDKISGAKNTDRAPASISQLTACAGDPLVTYIELPRGYRVFAQARNNNTNRARNYLLYGHPNGHFDSAPKAYVHIRHIWLRNLANCTCTKCNVRVPAAGRKPFWQLRL</sequence>
<reference evidence="2" key="1">
    <citation type="journal article" date="2021" name="J Fungi (Basel)">
        <title>Virulence traits and population genomics of the black yeast Aureobasidium melanogenum.</title>
        <authorList>
            <person name="Cernosa A."/>
            <person name="Sun X."/>
            <person name="Gostincar C."/>
            <person name="Fang C."/>
            <person name="Gunde-Cimerman N."/>
            <person name="Song Z."/>
        </authorList>
    </citation>
    <scope>NUCLEOTIDE SEQUENCE</scope>
    <source>
        <strain evidence="2">EXF-9298</strain>
    </source>
</reference>
<evidence type="ECO:0000313" key="3">
    <source>
        <dbReference type="Proteomes" id="UP000729357"/>
    </source>
</evidence>
<dbReference type="AlphaFoldDB" id="A0A9P8JZQ7"/>
<comment type="caution">
    <text evidence="2">The sequence shown here is derived from an EMBL/GenBank/DDBJ whole genome shotgun (WGS) entry which is preliminary data.</text>
</comment>
<gene>
    <name evidence="2" type="ORF">KCU98_g3426</name>
</gene>
<evidence type="ECO:0000259" key="1">
    <source>
        <dbReference type="Pfam" id="PF16761"/>
    </source>
</evidence>
<dbReference type="InterPro" id="IPR031915">
    <property type="entry name" value="Clr2_N"/>
</dbReference>
<name>A0A9P8JZQ7_AURME</name>
<reference evidence="2" key="2">
    <citation type="submission" date="2021-08" db="EMBL/GenBank/DDBJ databases">
        <authorList>
            <person name="Gostincar C."/>
            <person name="Sun X."/>
            <person name="Song Z."/>
            <person name="Gunde-Cimerman N."/>
        </authorList>
    </citation>
    <scope>NUCLEOTIDE SEQUENCE</scope>
    <source>
        <strain evidence="2">EXF-9298</strain>
    </source>
</reference>